<dbReference type="EMBL" id="BAABHJ010000008">
    <property type="protein sequence ID" value="GAA4608806.1"/>
    <property type="molecule type" value="Genomic_DNA"/>
</dbReference>
<dbReference type="RefSeq" id="WP_345354731.1">
    <property type="nucleotide sequence ID" value="NZ_BAABHJ010000008.1"/>
</dbReference>
<evidence type="ECO:0000313" key="2">
    <source>
        <dbReference type="Proteomes" id="UP001500212"/>
    </source>
</evidence>
<accession>A0ABP8TI29</accession>
<protein>
    <submittedName>
        <fullName evidence="1">Uncharacterized protein</fullName>
    </submittedName>
</protein>
<sequence length="47" mass="5169">MRDHAVDVVERMGIMPRVRAAATDVQGMKFVDGDDRAIARAAVSARR</sequence>
<organism evidence="1 2">
    <name type="scientific">Actinoallomurus liliacearum</name>
    <dbReference type="NCBI Taxonomy" id="1080073"/>
    <lineage>
        <taxon>Bacteria</taxon>
        <taxon>Bacillati</taxon>
        <taxon>Actinomycetota</taxon>
        <taxon>Actinomycetes</taxon>
        <taxon>Streptosporangiales</taxon>
        <taxon>Thermomonosporaceae</taxon>
        <taxon>Actinoallomurus</taxon>
    </lineage>
</organism>
<evidence type="ECO:0000313" key="1">
    <source>
        <dbReference type="EMBL" id="GAA4608806.1"/>
    </source>
</evidence>
<comment type="caution">
    <text evidence="1">The sequence shown here is derived from an EMBL/GenBank/DDBJ whole genome shotgun (WGS) entry which is preliminary data.</text>
</comment>
<gene>
    <name evidence="1" type="ORF">GCM10023195_34890</name>
</gene>
<name>A0ABP8TI29_9ACTN</name>
<keyword evidence="2" id="KW-1185">Reference proteome</keyword>
<proteinExistence type="predicted"/>
<dbReference type="Proteomes" id="UP001500212">
    <property type="component" value="Unassembled WGS sequence"/>
</dbReference>
<reference evidence="2" key="1">
    <citation type="journal article" date="2019" name="Int. J. Syst. Evol. Microbiol.">
        <title>The Global Catalogue of Microorganisms (GCM) 10K type strain sequencing project: providing services to taxonomists for standard genome sequencing and annotation.</title>
        <authorList>
            <consortium name="The Broad Institute Genomics Platform"/>
            <consortium name="The Broad Institute Genome Sequencing Center for Infectious Disease"/>
            <person name="Wu L."/>
            <person name="Ma J."/>
        </authorList>
    </citation>
    <scope>NUCLEOTIDE SEQUENCE [LARGE SCALE GENOMIC DNA]</scope>
    <source>
        <strain evidence="2">JCM 17938</strain>
    </source>
</reference>